<dbReference type="PANTHER" id="PTHR33833:SF3">
    <property type="entry name" value="YCF49-LIKE PROTEIN"/>
    <property type="match status" value="1"/>
</dbReference>
<dbReference type="AlphaFoldDB" id="A0A1D1ZV94"/>
<dbReference type="InterPro" id="IPR019634">
    <property type="entry name" value="Uncharacterised_Ycf49"/>
</dbReference>
<organism evidence="2">
    <name type="scientific">Auxenochlorella protothecoides</name>
    <name type="common">Green microalga</name>
    <name type="synonym">Chlorella protothecoides</name>
    <dbReference type="NCBI Taxonomy" id="3075"/>
    <lineage>
        <taxon>Eukaryota</taxon>
        <taxon>Viridiplantae</taxon>
        <taxon>Chlorophyta</taxon>
        <taxon>core chlorophytes</taxon>
        <taxon>Trebouxiophyceae</taxon>
        <taxon>Chlorellales</taxon>
        <taxon>Chlorellaceae</taxon>
        <taxon>Auxenochlorella</taxon>
    </lineage>
</organism>
<proteinExistence type="predicted"/>
<sequence>MAGACPSMERCSTSWSPAQCPATLSGATLLRSRPGAWMRPRLQTSHRPQLCTNRLPALPLHLAQSLAAYPALLWLHEEPSNALSLPTWAIHVSSVAEWAVAMTLIRRMADVTKNPAWTGLSWGMVPSLGSAMCAVTWHLFYNAPALEWLVELQALLTLLGNFTLLWAAYRLYKVQSVRP</sequence>
<accession>A0A1D1ZV94</accession>
<keyword evidence="1" id="KW-0472">Membrane</keyword>
<dbReference type="PANTHER" id="PTHR33833">
    <property type="entry name" value="NUCLEOLAR-LIKE PROTEIN-RELATED"/>
    <property type="match status" value="1"/>
</dbReference>
<evidence type="ECO:0008006" key="3">
    <source>
        <dbReference type="Google" id="ProtNLM"/>
    </source>
</evidence>
<feature type="transmembrane region" description="Helical" evidence="1">
    <location>
        <begin position="117"/>
        <end position="140"/>
    </location>
</feature>
<keyword evidence="1" id="KW-0812">Transmembrane</keyword>
<evidence type="ECO:0000256" key="1">
    <source>
        <dbReference type="SAM" id="Phobius"/>
    </source>
</evidence>
<protein>
    <recommendedName>
        <fullName evidence="3">Ycf49-like protein</fullName>
    </recommendedName>
</protein>
<dbReference type="Pfam" id="PF10693">
    <property type="entry name" value="DUF2499"/>
    <property type="match status" value="1"/>
</dbReference>
<evidence type="ECO:0000313" key="2">
    <source>
        <dbReference type="EMBL" id="JAT70797.1"/>
    </source>
</evidence>
<reference evidence="2" key="1">
    <citation type="submission" date="2015-08" db="EMBL/GenBank/DDBJ databases">
        <authorList>
            <person name="Babu N.S."/>
            <person name="Beckwith C.J."/>
            <person name="Beseler K.G."/>
            <person name="Brison A."/>
            <person name="Carone J.V."/>
            <person name="Caskin T.P."/>
            <person name="Diamond M."/>
            <person name="Durham M.E."/>
            <person name="Foxe J.M."/>
            <person name="Go M."/>
            <person name="Henderson B.A."/>
            <person name="Jones I.B."/>
            <person name="McGettigan J.A."/>
            <person name="Micheletti S.J."/>
            <person name="Nasrallah M.E."/>
            <person name="Ortiz D."/>
            <person name="Piller C.R."/>
            <person name="Privatt S.R."/>
            <person name="Schneider S.L."/>
            <person name="Sharp S."/>
            <person name="Smith T.C."/>
            <person name="Stanton J.D."/>
            <person name="Ullery H.E."/>
            <person name="Wilson R.J."/>
            <person name="Serrano M.G."/>
            <person name="Buck G."/>
            <person name="Lee V."/>
            <person name="Wang Y."/>
            <person name="Carvalho R."/>
            <person name="Voegtly L."/>
            <person name="Shi R."/>
            <person name="Duckworth R."/>
            <person name="Johnson A."/>
            <person name="Loviza R."/>
            <person name="Walstead R."/>
            <person name="Shah Z."/>
            <person name="Kiflezghi M."/>
            <person name="Wade K."/>
            <person name="Ball S.L."/>
            <person name="Bradley K.W."/>
            <person name="Asai D.J."/>
            <person name="Bowman C.A."/>
            <person name="Russell D.A."/>
            <person name="Pope W.H."/>
            <person name="Jacobs-Sera D."/>
            <person name="Hendrix R.W."/>
            <person name="Hatfull G.F."/>
        </authorList>
    </citation>
    <scope>NUCLEOTIDE SEQUENCE</scope>
</reference>
<dbReference type="EMBL" id="GDKF01007825">
    <property type="protein sequence ID" value="JAT70797.1"/>
    <property type="molecule type" value="Transcribed_RNA"/>
</dbReference>
<keyword evidence="1" id="KW-1133">Transmembrane helix</keyword>
<feature type="transmembrane region" description="Helical" evidence="1">
    <location>
        <begin position="152"/>
        <end position="172"/>
    </location>
</feature>
<gene>
    <name evidence="2" type="ORF">g.4394</name>
</gene>
<name>A0A1D1ZV94_AUXPR</name>